<dbReference type="GO" id="GO:0016740">
    <property type="term" value="F:transferase activity"/>
    <property type="evidence" value="ECO:0007669"/>
    <property type="project" value="UniProtKB-KW"/>
</dbReference>
<comment type="caution">
    <text evidence="1">The sequence shown here is derived from an EMBL/GenBank/DDBJ whole genome shotgun (WGS) entry which is preliminary data.</text>
</comment>
<gene>
    <name evidence="1" type="ORF">EHS15_02615</name>
</gene>
<proteinExistence type="predicted"/>
<dbReference type="Proteomes" id="UP000298058">
    <property type="component" value="Unassembled WGS sequence"/>
</dbReference>
<organism evidence="1 2">
    <name type="scientific">Leptospira idonii</name>
    <dbReference type="NCBI Taxonomy" id="1193500"/>
    <lineage>
        <taxon>Bacteria</taxon>
        <taxon>Pseudomonadati</taxon>
        <taxon>Spirochaetota</taxon>
        <taxon>Spirochaetia</taxon>
        <taxon>Leptospirales</taxon>
        <taxon>Leptospiraceae</taxon>
        <taxon>Leptospira</taxon>
    </lineage>
</organism>
<sequence>MLLRELKESDRNQTIELVNQFFRLVNELSLDGVFSIRPRAATKFTDIYFKLLGSGKVYMKGIFEKGPSQEEELVSLIIGRLEEKPHLVEERSLFIDLAVTKNGKKKKGYMKSLLADVDLWCKEKQILAIELRAILANTDAVSFWDHSDFERFYVRYRKLVK</sequence>
<dbReference type="InterPro" id="IPR016181">
    <property type="entry name" value="Acyl_CoA_acyltransferase"/>
</dbReference>
<dbReference type="OrthoDB" id="342352at2"/>
<dbReference type="AlphaFoldDB" id="A0A4R9M6I1"/>
<dbReference type="RefSeq" id="WP_135758984.1">
    <property type="nucleotide sequence ID" value="NZ_RQHW01000008.1"/>
</dbReference>
<dbReference type="EMBL" id="RQHW01000008">
    <property type="protein sequence ID" value="TGN20769.1"/>
    <property type="molecule type" value="Genomic_DNA"/>
</dbReference>
<accession>A0A4R9M6I1</accession>
<keyword evidence="1" id="KW-0808">Transferase</keyword>
<protein>
    <submittedName>
        <fullName evidence="1">GNAT family N-acetyltransferase</fullName>
    </submittedName>
</protein>
<evidence type="ECO:0000313" key="1">
    <source>
        <dbReference type="EMBL" id="TGN20769.1"/>
    </source>
</evidence>
<name>A0A4R9M6I1_9LEPT</name>
<evidence type="ECO:0000313" key="2">
    <source>
        <dbReference type="Proteomes" id="UP000298058"/>
    </source>
</evidence>
<dbReference type="SUPFAM" id="SSF55729">
    <property type="entry name" value="Acyl-CoA N-acyltransferases (Nat)"/>
    <property type="match status" value="1"/>
</dbReference>
<reference evidence="1" key="1">
    <citation type="journal article" date="2019" name="PLoS Negl. Trop. Dis.">
        <title>Revisiting the worldwide diversity of Leptospira species in the environment.</title>
        <authorList>
            <person name="Vincent A.T."/>
            <person name="Schiettekatte O."/>
            <person name="Bourhy P."/>
            <person name="Veyrier F.J."/>
            <person name="Picardeau M."/>
        </authorList>
    </citation>
    <scope>NUCLEOTIDE SEQUENCE [LARGE SCALE GENOMIC DNA]</scope>
    <source>
        <strain evidence="1">201300427</strain>
    </source>
</reference>
<keyword evidence="2" id="KW-1185">Reference proteome</keyword>
<dbReference type="Gene3D" id="3.40.630.30">
    <property type="match status" value="1"/>
</dbReference>